<keyword evidence="2" id="KW-1185">Reference proteome</keyword>
<dbReference type="EMBL" id="JAGSOY010000007">
    <property type="protein sequence ID" value="MBU2710501.1"/>
    <property type="molecule type" value="Genomic_DNA"/>
</dbReference>
<name>A0ABS5Z8Y0_9GAMM</name>
<sequence length="149" mass="17218">MNWNEYKSAFLVGGYLRKIVVKDVSVDGWQLLIDFLRSTDAKLDLYKGGEKIFLPHSVKNIVTSIEQSYSLIITLNMIKLYCDFAKVQQIILIFEPTEVDDEIKAKIIFRLMSTVGRILDKKVVLTQENKNNKILFEYVSGEGLEYLVF</sequence>
<protein>
    <submittedName>
        <fullName evidence="1">Uncharacterized protein</fullName>
    </submittedName>
</protein>
<dbReference type="RefSeq" id="WP_215818657.1">
    <property type="nucleotide sequence ID" value="NZ_JAGSOY010000007.1"/>
</dbReference>
<dbReference type="Proteomes" id="UP000690515">
    <property type="component" value="Unassembled WGS sequence"/>
</dbReference>
<accession>A0ABS5Z8Y0</accession>
<reference evidence="1 2" key="1">
    <citation type="submission" date="2021-04" db="EMBL/GenBank/DDBJ databases">
        <authorList>
            <person name="Pira H."/>
            <person name="Risdian C."/>
            <person name="Wink J."/>
        </authorList>
    </citation>
    <scope>NUCLEOTIDE SEQUENCE [LARGE SCALE GENOMIC DNA]</scope>
    <source>
        <strain evidence="1 2">WH53</strain>
    </source>
</reference>
<gene>
    <name evidence="1" type="ORF">KCG35_05475</name>
</gene>
<evidence type="ECO:0000313" key="1">
    <source>
        <dbReference type="EMBL" id="MBU2710501.1"/>
    </source>
</evidence>
<proteinExistence type="predicted"/>
<evidence type="ECO:0000313" key="2">
    <source>
        <dbReference type="Proteomes" id="UP000690515"/>
    </source>
</evidence>
<comment type="caution">
    <text evidence="1">The sequence shown here is derived from an EMBL/GenBank/DDBJ whole genome shotgun (WGS) entry which is preliminary data.</text>
</comment>
<organism evidence="1 2">
    <name type="scientific">Zooshikella harenae</name>
    <dbReference type="NCBI Taxonomy" id="2827238"/>
    <lineage>
        <taxon>Bacteria</taxon>
        <taxon>Pseudomonadati</taxon>
        <taxon>Pseudomonadota</taxon>
        <taxon>Gammaproteobacteria</taxon>
        <taxon>Oceanospirillales</taxon>
        <taxon>Zooshikellaceae</taxon>
        <taxon>Zooshikella</taxon>
    </lineage>
</organism>